<dbReference type="RefSeq" id="WP_007905402.1">
    <property type="nucleotide sequence ID" value="NZ_ADVG01000001.1"/>
</dbReference>
<comment type="caution">
    <text evidence="3">The sequence shown here is derived from an EMBL/GenBank/DDBJ whole genome shotgun (WGS) entry which is preliminary data.</text>
</comment>
<keyword evidence="3" id="KW-0378">Hydrolase</keyword>
<dbReference type="InParanoid" id="D6TI21"/>
<keyword evidence="1" id="KW-0472">Membrane</keyword>
<evidence type="ECO:0000313" key="4">
    <source>
        <dbReference type="Proteomes" id="UP000004508"/>
    </source>
</evidence>
<accession>D6TI21</accession>
<keyword evidence="1" id="KW-0812">Transmembrane</keyword>
<dbReference type="GO" id="GO:0016787">
    <property type="term" value="F:hydrolase activity"/>
    <property type="evidence" value="ECO:0007669"/>
    <property type="project" value="UniProtKB-KW"/>
</dbReference>
<dbReference type="eggNOG" id="COG1073">
    <property type="taxonomic scope" value="Bacteria"/>
</dbReference>
<evidence type="ECO:0000256" key="1">
    <source>
        <dbReference type="SAM" id="Phobius"/>
    </source>
</evidence>
<keyword evidence="4" id="KW-1185">Reference proteome</keyword>
<dbReference type="Gene3D" id="3.40.50.1820">
    <property type="entry name" value="alpha/beta hydrolase"/>
    <property type="match status" value="1"/>
</dbReference>
<dbReference type="InterPro" id="IPR029058">
    <property type="entry name" value="AB_hydrolase_fold"/>
</dbReference>
<dbReference type="Pfam" id="PF12697">
    <property type="entry name" value="Abhydrolase_6"/>
    <property type="match status" value="1"/>
</dbReference>
<feature type="domain" description="AB hydrolase-1" evidence="2">
    <location>
        <begin position="92"/>
        <end position="322"/>
    </location>
</feature>
<dbReference type="STRING" id="485913.Krac_10605"/>
<evidence type="ECO:0000259" key="2">
    <source>
        <dbReference type="Pfam" id="PF12697"/>
    </source>
</evidence>
<dbReference type="OrthoDB" id="9776685at2"/>
<reference evidence="3 4" key="1">
    <citation type="journal article" date="2011" name="Stand. Genomic Sci.">
        <title>Non-contiguous finished genome sequence and contextual data of the filamentous soil bacterium Ktedonobacter racemifer type strain (SOSP1-21).</title>
        <authorList>
            <person name="Chang Y.J."/>
            <person name="Land M."/>
            <person name="Hauser L."/>
            <person name="Chertkov O."/>
            <person name="Del Rio T.G."/>
            <person name="Nolan M."/>
            <person name="Copeland A."/>
            <person name="Tice H."/>
            <person name="Cheng J.F."/>
            <person name="Lucas S."/>
            <person name="Han C."/>
            <person name="Goodwin L."/>
            <person name="Pitluck S."/>
            <person name="Ivanova N."/>
            <person name="Ovchinikova G."/>
            <person name="Pati A."/>
            <person name="Chen A."/>
            <person name="Palaniappan K."/>
            <person name="Mavromatis K."/>
            <person name="Liolios K."/>
            <person name="Brettin T."/>
            <person name="Fiebig A."/>
            <person name="Rohde M."/>
            <person name="Abt B."/>
            <person name="Goker M."/>
            <person name="Detter J.C."/>
            <person name="Woyke T."/>
            <person name="Bristow J."/>
            <person name="Eisen J.A."/>
            <person name="Markowitz V."/>
            <person name="Hugenholtz P."/>
            <person name="Kyrpides N.C."/>
            <person name="Klenk H.P."/>
            <person name="Lapidus A."/>
        </authorList>
    </citation>
    <scope>NUCLEOTIDE SEQUENCE [LARGE SCALE GENOMIC DNA]</scope>
    <source>
        <strain evidence="4">DSM 44963</strain>
    </source>
</reference>
<sequence length="359" mass="40009">MSEQRRWALGVATGTGILGLTVTSGLAFIANHIVEEFSRPHLVLDESGFTWTMPQSASDPDPSLQRSLLFKTADGKLLSGDFWAQPCPAPTVVLCHGYRISRAHLRSVATLEYARGYNVLAFDFRGHGGSEGASTSGGNVEVRDLEAALIVARSQPETLPGRIIIHGFSMGASVALLTPPHPDVCAIIADSPYARSDEVMRRLVQYRLLEASNRWKRWPRLVAQLRSLLPPLAWATVGMSVLVFRLRFGFTFVARPDASFKRWQGWKTYAQTSDRRRPVPILLIHAEGDQLIPIAHARQIASQAKIYEVPLETYFVEGGSHCDAYGYNPRQYNSVLKNFLERQLGPDFPEQHRNDEGEN</sequence>
<dbReference type="AlphaFoldDB" id="D6TI21"/>
<dbReference type="PANTHER" id="PTHR43358:SF4">
    <property type="entry name" value="ALPHA_BETA HYDROLASE FOLD-1 DOMAIN-CONTAINING PROTEIN"/>
    <property type="match status" value="1"/>
</dbReference>
<dbReference type="InterPro" id="IPR000073">
    <property type="entry name" value="AB_hydrolase_1"/>
</dbReference>
<gene>
    <name evidence="3" type="ORF">Krac_10605</name>
</gene>
<protein>
    <submittedName>
        <fullName evidence="3">Alpha/beta hydrolase fold protein</fullName>
    </submittedName>
</protein>
<dbReference type="Proteomes" id="UP000004508">
    <property type="component" value="Unassembled WGS sequence"/>
</dbReference>
<dbReference type="EMBL" id="ADVG01000001">
    <property type="protein sequence ID" value="EFH89078.1"/>
    <property type="molecule type" value="Genomic_DNA"/>
</dbReference>
<dbReference type="SUPFAM" id="SSF53474">
    <property type="entry name" value="alpha/beta-Hydrolases"/>
    <property type="match status" value="1"/>
</dbReference>
<proteinExistence type="predicted"/>
<dbReference type="PANTHER" id="PTHR43358">
    <property type="entry name" value="ALPHA/BETA-HYDROLASE"/>
    <property type="match status" value="1"/>
</dbReference>
<evidence type="ECO:0000313" key="3">
    <source>
        <dbReference type="EMBL" id="EFH89078.1"/>
    </source>
</evidence>
<dbReference type="PRINTS" id="PR00111">
    <property type="entry name" value="ABHYDROLASE"/>
</dbReference>
<name>D6TI21_KTERA</name>
<feature type="transmembrane region" description="Helical" evidence="1">
    <location>
        <begin position="7"/>
        <end position="30"/>
    </location>
</feature>
<organism evidence="3 4">
    <name type="scientific">Ktedonobacter racemifer DSM 44963</name>
    <dbReference type="NCBI Taxonomy" id="485913"/>
    <lineage>
        <taxon>Bacteria</taxon>
        <taxon>Bacillati</taxon>
        <taxon>Chloroflexota</taxon>
        <taxon>Ktedonobacteria</taxon>
        <taxon>Ktedonobacterales</taxon>
        <taxon>Ktedonobacteraceae</taxon>
        <taxon>Ktedonobacter</taxon>
    </lineage>
</organism>
<dbReference type="InterPro" id="IPR052920">
    <property type="entry name" value="DNA-binding_regulatory"/>
</dbReference>
<keyword evidence="1" id="KW-1133">Transmembrane helix</keyword>